<gene>
    <name evidence="1" type="ORF">FBZ93_11551</name>
</gene>
<keyword evidence="2" id="KW-1185">Reference proteome</keyword>
<evidence type="ECO:0000313" key="1">
    <source>
        <dbReference type="EMBL" id="TWB89937.1"/>
    </source>
</evidence>
<proteinExistence type="predicted"/>
<dbReference type="AlphaFoldDB" id="A0A560L3I2"/>
<evidence type="ECO:0000313" key="2">
    <source>
        <dbReference type="Proteomes" id="UP000321304"/>
    </source>
</evidence>
<name>A0A560L3I2_9BRAD</name>
<evidence type="ECO:0008006" key="3">
    <source>
        <dbReference type="Google" id="ProtNLM"/>
    </source>
</evidence>
<accession>A0A560L3I2</accession>
<sequence>MPTFTKLKSGSWRVQVRRKSEYVANTFVRRRDAEEWAIDVERSIDRGSSILRTRSKKPLQMLDFFPQSLLVTSQATVESHECVASWH</sequence>
<organism evidence="1 2">
    <name type="scientific">Bradyrhizobium macuxiense</name>
    <dbReference type="NCBI Taxonomy" id="1755647"/>
    <lineage>
        <taxon>Bacteria</taxon>
        <taxon>Pseudomonadati</taxon>
        <taxon>Pseudomonadota</taxon>
        <taxon>Alphaproteobacteria</taxon>
        <taxon>Hyphomicrobiales</taxon>
        <taxon>Nitrobacteraceae</taxon>
        <taxon>Bradyrhizobium</taxon>
    </lineage>
</organism>
<comment type="caution">
    <text evidence="1">The sequence shown here is derived from an EMBL/GenBank/DDBJ whole genome shotgun (WGS) entry which is preliminary data.</text>
</comment>
<reference evidence="1 2" key="1">
    <citation type="submission" date="2019-06" db="EMBL/GenBank/DDBJ databases">
        <title>Genomic Encyclopedia of Type Strains, Phase IV (KMG-V): Genome sequencing to study the core and pangenomes of soil and plant-associated prokaryotes.</title>
        <authorList>
            <person name="Whitman W."/>
        </authorList>
    </citation>
    <scope>NUCLEOTIDE SEQUENCE [LARGE SCALE GENOMIC DNA]</scope>
    <source>
        <strain evidence="1 2">BR 10355</strain>
    </source>
</reference>
<dbReference type="Proteomes" id="UP000321304">
    <property type="component" value="Unassembled WGS sequence"/>
</dbReference>
<protein>
    <recommendedName>
        <fullName evidence="3">Integrase</fullName>
    </recommendedName>
</protein>
<dbReference type="EMBL" id="VITY01000015">
    <property type="protein sequence ID" value="TWB89937.1"/>
    <property type="molecule type" value="Genomic_DNA"/>
</dbReference>